<feature type="transmembrane region" description="Helical" evidence="1">
    <location>
        <begin position="153"/>
        <end position="175"/>
    </location>
</feature>
<evidence type="ECO:0000313" key="3">
    <source>
        <dbReference type="Proteomes" id="UP000198508"/>
    </source>
</evidence>
<dbReference type="RefSeq" id="WP_007710874.1">
    <property type="nucleotide sequence ID" value="NZ_CABJCG010000032.1"/>
</dbReference>
<keyword evidence="1" id="KW-1133">Transmembrane helix</keyword>
<dbReference type="EMBL" id="FOIM01000009">
    <property type="protein sequence ID" value="SET58308.1"/>
    <property type="molecule type" value="Genomic_DNA"/>
</dbReference>
<keyword evidence="1" id="KW-0812">Transmembrane</keyword>
<proteinExistence type="predicted"/>
<sequence>MSGLGTIVNVAAILGGCVIGLLVKGGLPKHLEDTITSAVGLCVIFVGISGALKGMMTVTAGGLDTRDTLVMVLCMVIGSALGEWIDIEDRLEQLGIWCKSKIPAGKASGTFVEAFVSSSLLFCVGAMAIVGALEDGLTHNYSTLFTKAVMDGVLSIIFTAALGIGTAFSIFPVAIYQGSITLLAGVVRPYLTELMIGRISFIGSILIFALGLNLVLNSKLKIGNMLPAVFLPVIVCLLGY</sequence>
<dbReference type="PANTHER" id="PTHR36111">
    <property type="entry name" value="INNER MEMBRANE PROTEIN-RELATED"/>
    <property type="match status" value="1"/>
</dbReference>
<evidence type="ECO:0000313" key="2">
    <source>
        <dbReference type="EMBL" id="SET58308.1"/>
    </source>
</evidence>
<keyword evidence="1" id="KW-0472">Membrane</keyword>
<feature type="transmembrane region" description="Helical" evidence="1">
    <location>
        <begin position="35"/>
        <end position="56"/>
    </location>
</feature>
<reference evidence="3" key="1">
    <citation type="submission" date="2016-10" db="EMBL/GenBank/DDBJ databases">
        <authorList>
            <person name="Varghese N."/>
            <person name="Submissions S."/>
        </authorList>
    </citation>
    <scope>NUCLEOTIDE SEQUENCE [LARGE SCALE GENOMIC DNA]</scope>
    <source>
        <strain evidence="3">NLAE-zl-G277</strain>
    </source>
</reference>
<gene>
    <name evidence="2" type="ORF">SAMN05216313_1094</name>
</gene>
<keyword evidence="3" id="KW-1185">Reference proteome</keyword>
<dbReference type="PANTHER" id="PTHR36111:SF2">
    <property type="entry name" value="INNER MEMBRANE PROTEIN"/>
    <property type="match status" value="1"/>
</dbReference>
<dbReference type="Proteomes" id="UP000198508">
    <property type="component" value="Unassembled WGS sequence"/>
</dbReference>
<accession>A0A1I0FJ45</accession>
<evidence type="ECO:0000256" key="1">
    <source>
        <dbReference type="SAM" id="Phobius"/>
    </source>
</evidence>
<dbReference type="InterPro" id="IPR007563">
    <property type="entry name" value="DUF554"/>
</dbReference>
<feature type="transmembrane region" description="Helical" evidence="1">
    <location>
        <begin position="6"/>
        <end position="23"/>
    </location>
</feature>
<organism evidence="2 3">
    <name type="scientific">Enterocloster lavalensis</name>
    <dbReference type="NCBI Taxonomy" id="460384"/>
    <lineage>
        <taxon>Bacteria</taxon>
        <taxon>Bacillati</taxon>
        <taxon>Bacillota</taxon>
        <taxon>Clostridia</taxon>
        <taxon>Lachnospirales</taxon>
        <taxon>Lachnospiraceae</taxon>
        <taxon>Enterocloster</taxon>
    </lineage>
</organism>
<feature type="transmembrane region" description="Helical" evidence="1">
    <location>
        <begin position="108"/>
        <end position="133"/>
    </location>
</feature>
<dbReference type="Pfam" id="PF04474">
    <property type="entry name" value="DUF554"/>
    <property type="match status" value="1"/>
</dbReference>
<dbReference type="AlphaFoldDB" id="A0A1I0FJ45"/>
<name>A0A1I0FJ45_9FIRM</name>
<feature type="transmembrane region" description="Helical" evidence="1">
    <location>
        <begin position="196"/>
        <end position="216"/>
    </location>
</feature>
<dbReference type="GeneID" id="93281583"/>
<protein>
    <submittedName>
        <fullName evidence="2">Uncharacterized protein</fullName>
    </submittedName>
</protein>